<keyword evidence="1" id="KW-0645">Protease</keyword>
<evidence type="ECO:0000313" key="2">
    <source>
        <dbReference type="Proteomes" id="UP000473089"/>
    </source>
</evidence>
<dbReference type="Proteomes" id="UP000473089">
    <property type="component" value="Unassembled WGS sequence"/>
</dbReference>
<organism evidence="1 2">
    <name type="scientific">Clostridium botulinum</name>
    <dbReference type="NCBI Taxonomy" id="1491"/>
    <lineage>
        <taxon>Bacteria</taxon>
        <taxon>Bacillati</taxon>
        <taxon>Bacillota</taxon>
        <taxon>Clostridia</taxon>
        <taxon>Eubacteriales</taxon>
        <taxon>Clostridiaceae</taxon>
        <taxon>Clostridium</taxon>
    </lineage>
</organism>
<dbReference type="EMBL" id="SGJP01000020">
    <property type="protein sequence ID" value="NFA60827.1"/>
    <property type="molecule type" value="Genomic_DNA"/>
</dbReference>
<protein>
    <submittedName>
        <fullName evidence="1">Clp protease ClpP</fullName>
    </submittedName>
</protein>
<dbReference type="RefSeq" id="WP_021135641.1">
    <property type="nucleotide sequence ID" value="NZ_CP013857.1"/>
</dbReference>
<dbReference type="InterPro" id="IPR023562">
    <property type="entry name" value="ClpP/TepA"/>
</dbReference>
<proteinExistence type="predicted"/>
<dbReference type="CDD" id="cd07016">
    <property type="entry name" value="S14_ClpP_1"/>
    <property type="match status" value="1"/>
</dbReference>
<dbReference type="Pfam" id="PF00574">
    <property type="entry name" value="CLP_protease"/>
    <property type="match status" value="1"/>
</dbReference>
<evidence type="ECO:0000313" key="1">
    <source>
        <dbReference type="EMBL" id="NFA60827.1"/>
    </source>
</evidence>
<dbReference type="NCBIfam" id="NF045542">
    <property type="entry name" value="Clp_rel_HeadMat"/>
    <property type="match status" value="1"/>
</dbReference>
<dbReference type="SUPFAM" id="SSF52096">
    <property type="entry name" value="ClpP/crotonase"/>
    <property type="match status" value="1"/>
</dbReference>
<dbReference type="AlphaFoldDB" id="A0A6M0SZ99"/>
<reference evidence="1 2" key="1">
    <citation type="submission" date="2019-02" db="EMBL/GenBank/DDBJ databases">
        <title>Genome sequencing of Clostridium botulinum clinical isolates.</title>
        <authorList>
            <person name="Brunt J."/>
            <person name="Van Vliet A.H.M."/>
            <person name="Stringer S.C."/>
            <person name="Grant K.A."/>
            <person name="Carter A.C."/>
            <person name="Peck M.W."/>
        </authorList>
    </citation>
    <scope>NUCLEOTIDE SEQUENCE [LARGE SCALE GENOMIC DNA]</scope>
    <source>
        <strain evidence="1 2">R1125/03</strain>
    </source>
</reference>
<dbReference type="GO" id="GO:0006508">
    <property type="term" value="P:proteolysis"/>
    <property type="evidence" value="ECO:0007669"/>
    <property type="project" value="UniProtKB-KW"/>
</dbReference>
<name>A0A6M0SZ99_CLOBO</name>
<dbReference type="Gene3D" id="3.90.226.10">
    <property type="entry name" value="2-enoyl-CoA Hydratase, Chain A, domain 1"/>
    <property type="match status" value="1"/>
</dbReference>
<accession>A0A6M0SZ99</accession>
<gene>
    <name evidence="1" type="ORF">EXM42_10630</name>
</gene>
<sequence length="247" mass="28117">MSKFYEFKNKTDKNIDIYVYGEIIGGSEKWDESDVTFNDFRDNLERLTGKETINMYINSVGGSVTTTQGIIAMLQRAKEKGVTINATIDGIGASCASFLPLVADNVYAYNSSLLMVHHPYTLCIGNVDELQKQIDLLNKIENSVMMPLYLNKAKEGITKDEIKDLVDKETWLNAKEMSEIFNIEILEDDKDLVACVKDKSILNKYTNVPKQLKNKLLEDKKTIVKTENVKDKEELELAKARLRLLYL</sequence>
<dbReference type="GO" id="GO:0008233">
    <property type="term" value="F:peptidase activity"/>
    <property type="evidence" value="ECO:0007669"/>
    <property type="project" value="UniProtKB-KW"/>
</dbReference>
<comment type="caution">
    <text evidence="1">The sequence shown here is derived from an EMBL/GenBank/DDBJ whole genome shotgun (WGS) entry which is preliminary data.</text>
</comment>
<dbReference type="InterPro" id="IPR029045">
    <property type="entry name" value="ClpP/crotonase-like_dom_sf"/>
</dbReference>
<keyword evidence="1" id="KW-0378">Hydrolase</keyword>